<keyword evidence="1" id="KW-0812">Transmembrane</keyword>
<keyword evidence="3" id="KW-1185">Reference proteome</keyword>
<keyword evidence="1" id="KW-0472">Membrane</keyword>
<feature type="transmembrane region" description="Helical" evidence="1">
    <location>
        <begin position="53"/>
        <end position="70"/>
    </location>
</feature>
<organism evidence="2 3">
    <name type="scientific">Prosthecobacter dejongeii</name>
    <dbReference type="NCBI Taxonomy" id="48465"/>
    <lineage>
        <taxon>Bacteria</taxon>
        <taxon>Pseudomonadati</taxon>
        <taxon>Verrucomicrobiota</taxon>
        <taxon>Verrucomicrobiia</taxon>
        <taxon>Verrucomicrobiales</taxon>
        <taxon>Verrucomicrobiaceae</taxon>
        <taxon>Prosthecobacter</taxon>
    </lineage>
</organism>
<evidence type="ECO:0000313" key="3">
    <source>
        <dbReference type="Proteomes" id="UP000534294"/>
    </source>
</evidence>
<protein>
    <submittedName>
        <fullName evidence="2">Uncharacterized protein</fullName>
    </submittedName>
</protein>
<proteinExistence type="predicted"/>
<dbReference type="RefSeq" id="WP_184209998.1">
    <property type="nucleotide sequence ID" value="NZ_JACHIF010000006.1"/>
</dbReference>
<keyword evidence="1" id="KW-1133">Transmembrane helix</keyword>
<sequence>MSLALPYLMSASLCLVALLPGLPYGYFMLVRWVVCVVAGYGAVQFFKAKSEAWAWGCLGLALLFNPIFKIHLGRELWWWADLGAAVFLGVVAKQSGGR</sequence>
<accession>A0A7W7YMA0</accession>
<feature type="transmembrane region" description="Helical" evidence="1">
    <location>
        <begin position="76"/>
        <end position="92"/>
    </location>
</feature>
<gene>
    <name evidence="2" type="ORF">HNQ64_003096</name>
</gene>
<evidence type="ECO:0000256" key="1">
    <source>
        <dbReference type="SAM" id="Phobius"/>
    </source>
</evidence>
<dbReference type="Proteomes" id="UP000534294">
    <property type="component" value="Unassembled WGS sequence"/>
</dbReference>
<reference evidence="2 3" key="1">
    <citation type="submission" date="2020-08" db="EMBL/GenBank/DDBJ databases">
        <title>Genomic Encyclopedia of Type Strains, Phase IV (KMG-IV): sequencing the most valuable type-strain genomes for metagenomic binning, comparative biology and taxonomic classification.</title>
        <authorList>
            <person name="Goeker M."/>
        </authorList>
    </citation>
    <scope>NUCLEOTIDE SEQUENCE [LARGE SCALE GENOMIC DNA]</scope>
    <source>
        <strain evidence="2 3">DSM 12251</strain>
    </source>
</reference>
<name>A0A7W7YMA0_9BACT</name>
<dbReference type="EMBL" id="JACHIF010000006">
    <property type="protein sequence ID" value="MBB5038831.1"/>
    <property type="molecule type" value="Genomic_DNA"/>
</dbReference>
<dbReference type="AlphaFoldDB" id="A0A7W7YMA0"/>
<dbReference type="InterPro" id="IPR046548">
    <property type="entry name" value="DUF6804"/>
</dbReference>
<dbReference type="Pfam" id="PF20619">
    <property type="entry name" value="DUF6804"/>
    <property type="match status" value="1"/>
</dbReference>
<comment type="caution">
    <text evidence="2">The sequence shown here is derived from an EMBL/GenBank/DDBJ whole genome shotgun (WGS) entry which is preliminary data.</text>
</comment>
<feature type="transmembrane region" description="Helical" evidence="1">
    <location>
        <begin position="26"/>
        <end position="46"/>
    </location>
</feature>
<evidence type="ECO:0000313" key="2">
    <source>
        <dbReference type="EMBL" id="MBB5038831.1"/>
    </source>
</evidence>